<feature type="region of interest" description="Disordered" evidence="1">
    <location>
        <begin position="215"/>
        <end position="257"/>
    </location>
</feature>
<keyword evidence="2" id="KW-0812">Transmembrane</keyword>
<feature type="signal peptide" evidence="3">
    <location>
        <begin position="1"/>
        <end position="28"/>
    </location>
</feature>
<evidence type="ECO:0000256" key="1">
    <source>
        <dbReference type="SAM" id="MobiDB-lite"/>
    </source>
</evidence>
<gene>
    <name evidence="4" type="ORF">D6D28_07168</name>
</gene>
<evidence type="ECO:0000313" key="4">
    <source>
        <dbReference type="EMBL" id="THV67856.1"/>
    </source>
</evidence>
<dbReference type="AlphaFoldDB" id="A0A4S8SBQ2"/>
<comment type="caution">
    <text evidence="4">The sequence shown here is derived from an EMBL/GenBank/DDBJ whole genome shotgun (WGS) entry which is preliminary data.</text>
</comment>
<evidence type="ECO:0000256" key="2">
    <source>
        <dbReference type="SAM" id="Phobius"/>
    </source>
</evidence>
<feature type="chain" id="PRO_5020795553" evidence="3">
    <location>
        <begin position="29"/>
        <end position="257"/>
    </location>
</feature>
<proteinExistence type="predicted"/>
<keyword evidence="2" id="KW-1133">Transmembrane helix</keyword>
<keyword evidence="3" id="KW-0732">Signal</keyword>
<keyword evidence="2" id="KW-0472">Membrane</keyword>
<name>A0A4S8SBQ2_AURPU</name>
<evidence type="ECO:0000256" key="3">
    <source>
        <dbReference type="SAM" id="SignalP"/>
    </source>
</evidence>
<organism evidence="4 5">
    <name type="scientific">Aureobasidium pullulans</name>
    <name type="common">Black yeast</name>
    <name type="synonym">Pullularia pullulans</name>
    <dbReference type="NCBI Taxonomy" id="5580"/>
    <lineage>
        <taxon>Eukaryota</taxon>
        <taxon>Fungi</taxon>
        <taxon>Dikarya</taxon>
        <taxon>Ascomycota</taxon>
        <taxon>Pezizomycotina</taxon>
        <taxon>Dothideomycetes</taxon>
        <taxon>Dothideomycetidae</taxon>
        <taxon>Dothideales</taxon>
        <taxon>Saccotheciaceae</taxon>
        <taxon>Aureobasidium</taxon>
    </lineage>
</organism>
<accession>A0A4S8SBQ2</accession>
<feature type="transmembrane region" description="Helical" evidence="2">
    <location>
        <begin position="179"/>
        <end position="205"/>
    </location>
</feature>
<reference evidence="4 5" key="1">
    <citation type="submission" date="2018-10" db="EMBL/GenBank/DDBJ databases">
        <title>Fifty Aureobasidium pullulans genomes reveal a recombining polyextremotolerant generalist.</title>
        <authorList>
            <person name="Gostincar C."/>
            <person name="Turk M."/>
            <person name="Zajc J."/>
            <person name="Gunde-Cimerman N."/>
        </authorList>
    </citation>
    <scope>NUCLEOTIDE SEQUENCE [LARGE SCALE GENOMIC DNA]</scope>
    <source>
        <strain evidence="4 5">EXF-11900</strain>
    </source>
</reference>
<evidence type="ECO:0000313" key="5">
    <source>
        <dbReference type="Proteomes" id="UP000304951"/>
    </source>
</evidence>
<protein>
    <submittedName>
        <fullName evidence="4">Uncharacterized protein</fullName>
    </submittedName>
</protein>
<dbReference type="Proteomes" id="UP000304951">
    <property type="component" value="Unassembled WGS sequence"/>
</dbReference>
<dbReference type="EMBL" id="QZAF01000370">
    <property type="protein sequence ID" value="THV67856.1"/>
    <property type="molecule type" value="Genomic_DNA"/>
</dbReference>
<sequence length="257" mass="27257">MKLSRCSIIVARGFLPLLVSLLLPTSEASYHIQVVDIGAAACNSDVIAGALLGIRWSIDNSSAADGDQCGLAIRSMLNTVDDDAYVVYKHVPCSFTSYNLFVPLVPFNTSLFYNGSSYAVQLISPAPNNVVQWSCPFQIHPEGWQPPLSTSERLAEQANNISQLATRMAYQTNSTTRSIGIAGIVCGVVGALVGALIAAGFSYYVERRREKKHGQAAEPLLPLAQGTAPNTAPGAAQPAEMPNTPEVGTPVRPASPV</sequence>